<dbReference type="GO" id="GO:0005829">
    <property type="term" value="C:cytosol"/>
    <property type="evidence" value="ECO:0007669"/>
    <property type="project" value="TreeGrafter"/>
</dbReference>
<dbReference type="InterPro" id="IPR001962">
    <property type="entry name" value="Asn_synthase"/>
</dbReference>
<dbReference type="AlphaFoldDB" id="X1SJH8"/>
<dbReference type="SUPFAM" id="SSF52402">
    <property type="entry name" value="Adenine nucleotide alpha hydrolases-like"/>
    <property type="match status" value="1"/>
</dbReference>
<organism evidence="4">
    <name type="scientific">marine sediment metagenome</name>
    <dbReference type="NCBI Taxonomy" id="412755"/>
    <lineage>
        <taxon>unclassified sequences</taxon>
        <taxon>metagenomes</taxon>
        <taxon>ecological metagenomes</taxon>
    </lineage>
</organism>
<dbReference type="InterPro" id="IPR014729">
    <property type="entry name" value="Rossmann-like_a/b/a_fold"/>
</dbReference>
<sequence>MASNARLDSTILALVARNILGYPVTTFTLADNSETADLLSAREVASKLGTRHVEQRVTVDDYFNKLNHFVQHYESLVAGGVFDIHGGVAFHLLSETVSEHVKVAFSGEGADELFGGYYWVYTHPLGFADRIRGR</sequence>
<feature type="non-terminal residue" evidence="4">
    <location>
        <position position="134"/>
    </location>
</feature>
<name>X1SJH8_9ZZZZ</name>
<dbReference type="PANTHER" id="PTHR11772:SF2">
    <property type="entry name" value="ASPARAGINE SYNTHETASE [GLUTAMINE-HYDROLYZING]"/>
    <property type="match status" value="1"/>
</dbReference>
<evidence type="ECO:0000259" key="3">
    <source>
        <dbReference type="Pfam" id="PF00733"/>
    </source>
</evidence>
<dbReference type="InterPro" id="IPR050795">
    <property type="entry name" value="Asn_Synthetase"/>
</dbReference>
<proteinExistence type="predicted"/>
<dbReference type="GO" id="GO:0005524">
    <property type="term" value="F:ATP binding"/>
    <property type="evidence" value="ECO:0007669"/>
    <property type="project" value="UniProtKB-KW"/>
</dbReference>
<gene>
    <name evidence="4" type="ORF">S12H4_32790</name>
</gene>
<dbReference type="Gene3D" id="3.40.50.620">
    <property type="entry name" value="HUPs"/>
    <property type="match status" value="1"/>
</dbReference>
<dbReference type="Pfam" id="PF00733">
    <property type="entry name" value="Asn_synthase"/>
    <property type="match status" value="1"/>
</dbReference>
<feature type="domain" description="Asparagine synthetase" evidence="3">
    <location>
        <begin position="7"/>
        <end position="125"/>
    </location>
</feature>
<evidence type="ECO:0000256" key="2">
    <source>
        <dbReference type="ARBA" id="ARBA00022840"/>
    </source>
</evidence>
<keyword evidence="2" id="KW-0067">ATP-binding</keyword>
<accession>X1SJH8</accession>
<dbReference type="GO" id="GO:0004066">
    <property type="term" value="F:asparagine synthase (glutamine-hydrolyzing) activity"/>
    <property type="evidence" value="ECO:0007669"/>
    <property type="project" value="InterPro"/>
</dbReference>
<evidence type="ECO:0000313" key="4">
    <source>
        <dbReference type="EMBL" id="GAI93192.1"/>
    </source>
</evidence>
<dbReference type="PANTHER" id="PTHR11772">
    <property type="entry name" value="ASPARAGINE SYNTHETASE"/>
    <property type="match status" value="1"/>
</dbReference>
<dbReference type="EMBL" id="BARW01019253">
    <property type="protein sequence ID" value="GAI93192.1"/>
    <property type="molecule type" value="Genomic_DNA"/>
</dbReference>
<dbReference type="CDD" id="cd01991">
    <property type="entry name" value="Asn_synthase_B_C"/>
    <property type="match status" value="1"/>
</dbReference>
<dbReference type="GO" id="GO:0006529">
    <property type="term" value="P:asparagine biosynthetic process"/>
    <property type="evidence" value="ECO:0007669"/>
    <property type="project" value="InterPro"/>
</dbReference>
<keyword evidence="1" id="KW-0547">Nucleotide-binding</keyword>
<comment type="caution">
    <text evidence="4">The sequence shown here is derived from an EMBL/GenBank/DDBJ whole genome shotgun (WGS) entry which is preliminary data.</text>
</comment>
<reference evidence="4" key="1">
    <citation type="journal article" date="2014" name="Front. Microbiol.">
        <title>High frequency of phylogenetically diverse reductive dehalogenase-homologous genes in deep subseafloor sedimentary metagenomes.</title>
        <authorList>
            <person name="Kawai M."/>
            <person name="Futagami T."/>
            <person name="Toyoda A."/>
            <person name="Takaki Y."/>
            <person name="Nishi S."/>
            <person name="Hori S."/>
            <person name="Arai W."/>
            <person name="Tsubouchi T."/>
            <person name="Morono Y."/>
            <person name="Uchiyama I."/>
            <person name="Ito T."/>
            <person name="Fujiyama A."/>
            <person name="Inagaki F."/>
            <person name="Takami H."/>
        </authorList>
    </citation>
    <scope>NUCLEOTIDE SEQUENCE</scope>
    <source>
        <strain evidence="4">Expedition CK06-06</strain>
    </source>
</reference>
<protein>
    <recommendedName>
        <fullName evidence="3">Asparagine synthetase domain-containing protein</fullName>
    </recommendedName>
</protein>
<evidence type="ECO:0000256" key="1">
    <source>
        <dbReference type="ARBA" id="ARBA00022741"/>
    </source>
</evidence>